<comment type="catalytic activity">
    <reaction evidence="4">
        <text>a fatty acyl-CoA + H2O = a fatty acid + CoA + H(+)</text>
        <dbReference type="Rhea" id="RHEA:16781"/>
        <dbReference type="ChEBI" id="CHEBI:15377"/>
        <dbReference type="ChEBI" id="CHEBI:15378"/>
        <dbReference type="ChEBI" id="CHEBI:28868"/>
        <dbReference type="ChEBI" id="CHEBI:57287"/>
        <dbReference type="ChEBI" id="CHEBI:77636"/>
    </reaction>
</comment>
<evidence type="ECO:0000256" key="4">
    <source>
        <dbReference type="ARBA" id="ARBA00024293"/>
    </source>
</evidence>
<dbReference type="Proteomes" id="UP000503540">
    <property type="component" value="Chromosome"/>
</dbReference>
<evidence type="ECO:0000256" key="3">
    <source>
        <dbReference type="ARBA" id="ARBA00022801"/>
    </source>
</evidence>
<dbReference type="AlphaFoldDB" id="A0A6G9YFJ1"/>
<sequence>MTVIGSTDWLRVLREAAAPRHQLVCFPPGGGSVTAYRALATRFGAGTAVAAVQYPGRQDRLGEAPLRDLEGMAEHIAAEILRQPGVERLALFGHSMGATVAFETARRLELAGQPVTVLFASGRVSPLVRNTGRLHLGSDAGLIDELARLATDPASVQVIRDEPGLAELVLPALRADYHAVETYVYQPGKPLDCPIAVLAGTDDPTMSAADIEQWRPLTSGGFDSRIFAGGHFFLDEKPDEVVDFVERKLKEL</sequence>
<evidence type="ECO:0000256" key="2">
    <source>
        <dbReference type="ARBA" id="ARBA00015007"/>
    </source>
</evidence>
<dbReference type="InterPro" id="IPR020802">
    <property type="entry name" value="TesA-like"/>
</dbReference>
<dbReference type="InterPro" id="IPR001031">
    <property type="entry name" value="Thioesterase"/>
</dbReference>
<name>A0A6G9YFJ1_9NOCA</name>
<proteinExistence type="inferred from homology"/>
<dbReference type="KEGG" id="nah:F5544_20960"/>
<dbReference type="SMART" id="SM00824">
    <property type="entry name" value="PKS_TE"/>
    <property type="match status" value="1"/>
</dbReference>
<protein>
    <recommendedName>
        <fullName evidence="2">Thioesterase TesA</fullName>
    </recommendedName>
</protein>
<dbReference type="Pfam" id="PF00975">
    <property type="entry name" value="Thioesterase"/>
    <property type="match status" value="1"/>
</dbReference>
<evidence type="ECO:0000259" key="5">
    <source>
        <dbReference type="SMART" id="SM00824"/>
    </source>
</evidence>
<evidence type="ECO:0000313" key="6">
    <source>
        <dbReference type="EMBL" id="QIS12055.1"/>
    </source>
</evidence>
<organism evidence="6 7">
    <name type="scientific">Nocardia arthritidis</name>
    <dbReference type="NCBI Taxonomy" id="228602"/>
    <lineage>
        <taxon>Bacteria</taxon>
        <taxon>Bacillati</taxon>
        <taxon>Actinomycetota</taxon>
        <taxon>Actinomycetes</taxon>
        <taxon>Mycobacteriales</taxon>
        <taxon>Nocardiaceae</taxon>
        <taxon>Nocardia</taxon>
    </lineage>
</organism>
<dbReference type="InterPro" id="IPR012223">
    <property type="entry name" value="TEII"/>
</dbReference>
<dbReference type="EMBL" id="CP046172">
    <property type="protein sequence ID" value="QIS12055.1"/>
    <property type="molecule type" value="Genomic_DNA"/>
</dbReference>
<dbReference type="PANTHER" id="PTHR11487:SF0">
    <property type="entry name" value="S-ACYL FATTY ACID SYNTHASE THIOESTERASE, MEDIUM CHAIN"/>
    <property type="match status" value="1"/>
</dbReference>
<feature type="domain" description="Thioesterase TesA-like" evidence="5">
    <location>
        <begin position="24"/>
        <end position="249"/>
    </location>
</feature>
<dbReference type="Gene3D" id="3.40.50.1820">
    <property type="entry name" value="alpha/beta hydrolase"/>
    <property type="match status" value="1"/>
</dbReference>
<dbReference type="SUPFAM" id="SSF53474">
    <property type="entry name" value="alpha/beta-Hydrolases"/>
    <property type="match status" value="1"/>
</dbReference>
<keyword evidence="7" id="KW-1185">Reference proteome</keyword>
<dbReference type="InterPro" id="IPR029058">
    <property type="entry name" value="AB_hydrolase_fold"/>
</dbReference>
<evidence type="ECO:0000256" key="1">
    <source>
        <dbReference type="ARBA" id="ARBA00007169"/>
    </source>
</evidence>
<gene>
    <name evidence="6" type="ORF">F5544_20960</name>
</gene>
<reference evidence="6 7" key="1">
    <citation type="journal article" date="2019" name="ACS Chem. Biol.">
        <title>Identification and Mobilization of a Cryptic Antibiotic Biosynthesis Gene Locus from a Human-Pathogenic Nocardia Isolate.</title>
        <authorList>
            <person name="Herisse M."/>
            <person name="Ishida K."/>
            <person name="Porter J.L."/>
            <person name="Howden B."/>
            <person name="Hertweck C."/>
            <person name="Stinear T.P."/>
            <person name="Pidot S.J."/>
        </authorList>
    </citation>
    <scope>NUCLEOTIDE SEQUENCE [LARGE SCALE GENOMIC DNA]</scope>
    <source>
        <strain evidence="6 7">AUSMDU00012717</strain>
    </source>
</reference>
<keyword evidence="3 6" id="KW-0378">Hydrolase</keyword>
<accession>A0A6G9YFJ1</accession>
<dbReference type="GO" id="GO:0008610">
    <property type="term" value="P:lipid biosynthetic process"/>
    <property type="evidence" value="ECO:0007669"/>
    <property type="project" value="TreeGrafter"/>
</dbReference>
<dbReference type="PANTHER" id="PTHR11487">
    <property type="entry name" value="THIOESTERASE"/>
    <property type="match status" value="1"/>
</dbReference>
<evidence type="ECO:0000313" key="7">
    <source>
        <dbReference type="Proteomes" id="UP000503540"/>
    </source>
</evidence>
<comment type="similarity">
    <text evidence="1">Belongs to the thioesterase family.</text>
</comment>
<dbReference type="RefSeq" id="WP_167474790.1">
    <property type="nucleotide sequence ID" value="NZ_CP046172.1"/>
</dbReference>
<dbReference type="GO" id="GO:0016787">
    <property type="term" value="F:hydrolase activity"/>
    <property type="evidence" value="ECO:0007669"/>
    <property type="project" value="UniProtKB-KW"/>
</dbReference>